<comment type="caution">
    <text evidence="2">The sequence shown here is derived from an EMBL/GenBank/DDBJ whole genome shotgun (WGS) entry which is preliminary data.</text>
</comment>
<evidence type="ECO:0000256" key="1">
    <source>
        <dbReference type="SAM" id="MobiDB-lite"/>
    </source>
</evidence>
<proteinExistence type="predicted"/>
<dbReference type="AlphaFoldDB" id="A0A6G1BJX9"/>
<feature type="region of interest" description="Disordered" evidence="1">
    <location>
        <begin position="85"/>
        <end position="137"/>
    </location>
</feature>
<keyword evidence="3" id="KW-1185">Reference proteome</keyword>
<protein>
    <submittedName>
        <fullName evidence="2">Uncharacterized protein</fullName>
    </submittedName>
</protein>
<name>A0A6G1BJX9_9ORYZ</name>
<sequence length="137" mass="14779">MPLPSLILSVSPRLLSSVSTRPPAPPTSPTRFLVLNTADLAINRASIRFQDLVPTGVSLFEEDEILVLEFDGELPLGEVTRHPRVTRGCERGSDIPPTGLIEGEHGQVSREPSRAGFCSTRTSPYPLPSLAGRHPSS</sequence>
<gene>
    <name evidence="2" type="ORF">E2562_013700</name>
</gene>
<dbReference type="Proteomes" id="UP000479710">
    <property type="component" value="Unassembled WGS sequence"/>
</dbReference>
<dbReference type="EMBL" id="SPHZ02000012">
    <property type="protein sequence ID" value="KAF0888250.1"/>
    <property type="molecule type" value="Genomic_DNA"/>
</dbReference>
<reference evidence="2 3" key="1">
    <citation type="submission" date="2019-11" db="EMBL/GenBank/DDBJ databases">
        <title>Whole genome sequence of Oryza granulata.</title>
        <authorList>
            <person name="Li W."/>
        </authorList>
    </citation>
    <scope>NUCLEOTIDE SEQUENCE [LARGE SCALE GENOMIC DNA]</scope>
    <source>
        <strain evidence="3">cv. Menghai</strain>
        <tissue evidence="2">Leaf</tissue>
    </source>
</reference>
<accession>A0A6G1BJX9</accession>
<organism evidence="2 3">
    <name type="scientific">Oryza meyeriana var. granulata</name>
    <dbReference type="NCBI Taxonomy" id="110450"/>
    <lineage>
        <taxon>Eukaryota</taxon>
        <taxon>Viridiplantae</taxon>
        <taxon>Streptophyta</taxon>
        <taxon>Embryophyta</taxon>
        <taxon>Tracheophyta</taxon>
        <taxon>Spermatophyta</taxon>
        <taxon>Magnoliopsida</taxon>
        <taxon>Liliopsida</taxon>
        <taxon>Poales</taxon>
        <taxon>Poaceae</taxon>
        <taxon>BOP clade</taxon>
        <taxon>Oryzoideae</taxon>
        <taxon>Oryzeae</taxon>
        <taxon>Oryzinae</taxon>
        <taxon>Oryza</taxon>
        <taxon>Oryza meyeriana</taxon>
    </lineage>
</organism>
<evidence type="ECO:0000313" key="2">
    <source>
        <dbReference type="EMBL" id="KAF0888250.1"/>
    </source>
</evidence>
<evidence type="ECO:0000313" key="3">
    <source>
        <dbReference type="Proteomes" id="UP000479710"/>
    </source>
</evidence>
<feature type="compositionally biased region" description="Basic and acidic residues" evidence="1">
    <location>
        <begin position="102"/>
        <end position="113"/>
    </location>
</feature>